<dbReference type="InterPro" id="IPR058240">
    <property type="entry name" value="rSAM_sf"/>
</dbReference>
<dbReference type="AlphaFoldDB" id="A0A432X7C3"/>
<dbReference type="Gene3D" id="3.20.20.70">
    <property type="entry name" value="Aldolase class I"/>
    <property type="match status" value="1"/>
</dbReference>
<dbReference type="NCBIfam" id="TIGR02826">
    <property type="entry name" value="RNR_activ_nrdG3"/>
    <property type="match status" value="1"/>
</dbReference>
<reference evidence="1 2" key="1">
    <citation type="journal article" date="2011" name="Front. Microbiol.">
        <title>Genomic signatures of strain selection and enhancement in Bacillus atrophaeus var. globigii, a historical biowarfare simulant.</title>
        <authorList>
            <person name="Gibbons H.S."/>
            <person name="Broomall S.M."/>
            <person name="McNew L.A."/>
            <person name="Daligault H."/>
            <person name="Chapman C."/>
            <person name="Bruce D."/>
            <person name="Karavis M."/>
            <person name="Krepps M."/>
            <person name="McGregor P.A."/>
            <person name="Hong C."/>
            <person name="Park K.H."/>
            <person name="Akmal A."/>
            <person name="Feldman A."/>
            <person name="Lin J.S."/>
            <person name="Chang W.E."/>
            <person name="Higgs B.W."/>
            <person name="Demirev P."/>
            <person name="Lindquist J."/>
            <person name="Liem A."/>
            <person name="Fochler E."/>
            <person name="Read T.D."/>
            <person name="Tapia R."/>
            <person name="Johnson S."/>
            <person name="Bishop-Lilly K.A."/>
            <person name="Detter C."/>
            <person name="Han C."/>
            <person name="Sozhamannan S."/>
            <person name="Rosenzweig C.N."/>
            <person name="Skowronski E.W."/>
        </authorList>
    </citation>
    <scope>NUCLEOTIDE SEQUENCE [LARGE SCALE GENOMIC DNA]</scope>
    <source>
        <strain evidence="1 2">AIT1</strain>
    </source>
</reference>
<accession>A0A432X7C3</accession>
<protein>
    <submittedName>
        <fullName evidence="1">Anaerobic ribonucleoside-triphosphate reductase activating protein</fullName>
    </submittedName>
</protein>
<evidence type="ECO:0000313" key="1">
    <source>
        <dbReference type="EMBL" id="RUO42740.1"/>
    </source>
</evidence>
<gene>
    <name evidence="1" type="primary">nrdG</name>
    <name evidence="1" type="ORF">CWE15_04840</name>
</gene>
<dbReference type="InterPro" id="IPR013785">
    <property type="entry name" value="Aldolase_TIM"/>
</dbReference>
<dbReference type="Proteomes" id="UP000286976">
    <property type="component" value="Unassembled WGS sequence"/>
</dbReference>
<dbReference type="Pfam" id="PF13353">
    <property type="entry name" value="Fer4_12"/>
    <property type="match status" value="1"/>
</dbReference>
<organism evidence="1 2">
    <name type="scientific">Aliidiomarina taiwanensis</name>
    <dbReference type="NCBI Taxonomy" id="946228"/>
    <lineage>
        <taxon>Bacteria</taxon>
        <taxon>Pseudomonadati</taxon>
        <taxon>Pseudomonadota</taxon>
        <taxon>Gammaproteobacteria</taxon>
        <taxon>Alteromonadales</taxon>
        <taxon>Idiomarinaceae</taxon>
        <taxon>Aliidiomarina</taxon>
    </lineage>
</organism>
<proteinExistence type="predicted"/>
<keyword evidence="2" id="KW-1185">Reference proteome</keyword>
<dbReference type="EMBL" id="PIPQ01000002">
    <property type="protein sequence ID" value="RUO42740.1"/>
    <property type="molecule type" value="Genomic_DNA"/>
</dbReference>
<dbReference type="OrthoDB" id="9782387at2"/>
<dbReference type="InterPro" id="IPR014191">
    <property type="entry name" value="Anaer_RNR_activator"/>
</dbReference>
<evidence type="ECO:0000313" key="2">
    <source>
        <dbReference type="Proteomes" id="UP000286976"/>
    </source>
</evidence>
<sequence length="152" mass="17069">MSSVMRYSSEEIVWQEVPGETSLAYTITGCPVGCKGCHSVDTWPVGSGVELSPGRFSQRLYDYQGLITCVLFLGGEWHHEALLTLLSIARTHGLKTCLYTGLERVPTEIEKQLDYLKTGPWVARRGGLESRSTNQRFMDVKSGELLNVHFWD</sequence>
<comment type="caution">
    <text evidence="1">The sequence shown here is derived from an EMBL/GenBank/DDBJ whole genome shotgun (WGS) entry which is preliminary data.</text>
</comment>
<dbReference type="SUPFAM" id="SSF102114">
    <property type="entry name" value="Radical SAM enzymes"/>
    <property type="match status" value="1"/>
</dbReference>
<dbReference type="RefSeq" id="WP_126756953.1">
    <property type="nucleotide sequence ID" value="NZ_PIPQ01000002.1"/>
</dbReference>
<name>A0A432X7C3_9GAMM</name>